<dbReference type="AlphaFoldDB" id="A0A3P9KYB6"/>
<dbReference type="PANTHER" id="PTHR15176">
    <property type="entry name" value="NEPHROCYSTIN"/>
    <property type="match status" value="1"/>
</dbReference>
<organism evidence="1 2">
    <name type="scientific">Oryzias latipes</name>
    <name type="common">Japanese rice fish</name>
    <name type="synonym">Japanese killifish</name>
    <dbReference type="NCBI Taxonomy" id="8090"/>
    <lineage>
        <taxon>Eukaryota</taxon>
        <taxon>Metazoa</taxon>
        <taxon>Chordata</taxon>
        <taxon>Craniata</taxon>
        <taxon>Vertebrata</taxon>
        <taxon>Euteleostomi</taxon>
        <taxon>Actinopterygii</taxon>
        <taxon>Neopterygii</taxon>
        <taxon>Teleostei</taxon>
        <taxon>Neoteleostei</taxon>
        <taxon>Acanthomorphata</taxon>
        <taxon>Ovalentaria</taxon>
        <taxon>Atherinomorphae</taxon>
        <taxon>Beloniformes</taxon>
        <taxon>Adrianichthyidae</taxon>
        <taxon>Oryziinae</taxon>
        <taxon>Oryzias</taxon>
    </lineage>
</organism>
<sequence>MPLKRREPLQLVQREVDELKKQVWFIIAPSRMSAEKTLKTLQKLTKAGEPTPVGNYDQRKQEEEKRLQKILKFLMLQVDATDVLSAMGAIPPGFRPSTLGKLLEEEGNLLLTALFKRSKSLVPGQIMVL</sequence>
<dbReference type="PANTHER" id="PTHR15176:SF1">
    <property type="entry name" value="NEPHROCYSTIN-1"/>
    <property type="match status" value="1"/>
</dbReference>
<reference evidence="1" key="3">
    <citation type="submission" date="2025-08" db="UniProtKB">
        <authorList>
            <consortium name="Ensembl"/>
        </authorList>
    </citation>
    <scope>IDENTIFICATION</scope>
    <source>
        <strain evidence="1">HNI</strain>
    </source>
</reference>
<dbReference type="InterPro" id="IPR039687">
    <property type="entry name" value="NPHP1"/>
</dbReference>
<protein>
    <submittedName>
        <fullName evidence="1">Uncharacterized protein</fullName>
    </submittedName>
</protein>
<dbReference type="Ensembl" id="ENSORLT00020020923.1">
    <property type="protein sequence ID" value="ENSORLP00020013470.1"/>
    <property type="gene ID" value="ENSORLG00020014425.1"/>
</dbReference>
<accession>A0A3P9KYB6</accession>
<name>A0A3P9KYB6_ORYLA</name>
<evidence type="ECO:0000313" key="2">
    <source>
        <dbReference type="Proteomes" id="UP000265180"/>
    </source>
</evidence>
<reference key="1">
    <citation type="journal article" date="2007" name="Nature">
        <title>The medaka draft genome and insights into vertebrate genome evolution.</title>
        <authorList>
            <person name="Kasahara M."/>
            <person name="Naruse K."/>
            <person name="Sasaki S."/>
            <person name="Nakatani Y."/>
            <person name="Qu W."/>
            <person name="Ahsan B."/>
            <person name="Yamada T."/>
            <person name="Nagayasu Y."/>
            <person name="Doi K."/>
            <person name="Kasai Y."/>
            <person name="Jindo T."/>
            <person name="Kobayashi D."/>
            <person name="Shimada A."/>
            <person name="Toyoda A."/>
            <person name="Kuroki Y."/>
            <person name="Fujiyama A."/>
            <person name="Sasaki T."/>
            <person name="Shimizu A."/>
            <person name="Asakawa S."/>
            <person name="Shimizu N."/>
            <person name="Hashimoto S."/>
            <person name="Yang J."/>
            <person name="Lee Y."/>
            <person name="Matsushima K."/>
            <person name="Sugano S."/>
            <person name="Sakaizumi M."/>
            <person name="Narita T."/>
            <person name="Ohishi K."/>
            <person name="Haga S."/>
            <person name="Ohta F."/>
            <person name="Nomoto H."/>
            <person name="Nogata K."/>
            <person name="Morishita T."/>
            <person name="Endo T."/>
            <person name="Shin-I T."/>
            <person name="Takeda H."/>
            <person name="Morishita S."/>
            <person name="Kohara Y."/>
        </authorList>
    </citation>
    <scope>NUCLEOTIDE SEQUENCE [LARGE SCALE GENOMIC DNA]</scope>
    <source>
        <strain>Hd-rR</strain>
    </source>
</reference>
<proteinExistence type="predicted"/>
<reference evidence="1" key="4">
    <citation type="submission" date="2025-09" db="UniProtKB">
        <authorList>
            <consortium name="Ensembl"/>
        </authorList>
    </citation>
    <scope>IDENTIFICATION</scope>
    <source>
        <strain evidence="1">HNI</strain>
    </source>
</reference>
<evidence type="ECO:0000313" key="1">
    <source>
        <dbReference type="Ensembl" id="ENSORLP00020013470.1"/>
    </source>
</evidence>
<dbReference type="Proteomes" id="UP000265180">
    <property type="component" value="Chromosome 15"/>
</dbReference>
<reference evidence="1 2" key="2">
    <citation type="submission" date="2017-04" db="EMBL/GenBank/DDBJ databases">
        <title>CpG methylation of centromeres and impact of large insertions on vertebrate speciation.</title>
        <authorList>
            <person name="Ichikawa K."/>
            <person name="Yoshimura J."/>
            <person name="Morishita S."/>
        </authorList>
    </citation>
    <scope>NUCLEOTIDE SEQUENCE</scope>
    <source>
        <strain evidence="1 2">HNI</strain>
    </source>
</reference>